<keyword evidence="1" id="KW-0175">Coiled coil</keyword>
<dbReference type="AlphaFoldDB" id="A0AAN4ZG85"/>
<organism evidence="3 4">
    <name type="scientific">Pristionchus mayeri</name>
    <dbReference type="NCBI Taxonomy" id="1317129"/>
    <lineage>
        <taxon>Eukaryota</taxon>
        <taxon>Metazoa</taxon>
        <taxon>Ecdysozoa</taxon>
        <taxon>Nematoda</taxon>
        <taxon>Chromadorea</taxon>
        <taxon>Rhabditida</taxon>
        <taxon>Rhabditina</taxon>
        <taxon>Diplogasteromorpha</taxon>
        <taxon>Diplogasteroidea</taxon>
        <taxon>Neodiplogasteridae</taxon>
        <taxon>Pristionchus</taxon>
    </lineage>
</organism>
<accession>A0AAN4ZG85</accession>
<sequence length="244" mass="28858">MGKRVCRRMLDRRGRGTVEDRSHVQEGMQRTLHQWIIQGIRTHVEAMWKRLGGSTSHHTRHLIDYSPEGPSFHFNRSLRRERKRDHRWEFDLSLSDQENYDDIRRKDAENYVERKMKLYKKRASEWKEENGRLREENDRLKKEREIMEEQFKRMKKELDGFRVMCAAPDYSSMMRQQYPMGSFTLPSDGRPSHSFYGHSMDSPRVDSAISSLPPNGAGESLSSPFFPSSASGHSHHHPLFYHPP</sequence>
<evidence type="ECO:0000256" key="2">
    <source>
        <dbReference type="SAM" id="MobiDB-lite"/>
    </source>
</evidence>
<feature type="compositionally biased region" description="Low complexity" evidence="2">
    <location>
        <begin position="220"/>
        <end position="232"/>
    </location>
</feature>
<evidence type="ECO:0000313" key="3">
    <source>
        <dbReference type="EMBL" id="GMR36435.1"/>
    </source>
</evidence>
<protein>
    <submittedName>
        <fullName evidence="3">Uncharacterized protein</fullName>
    </submittedName>
</protein>
<feature type="coiled-coil region" evidence="1">
    <location>
        <begin position="116"/>
        <end position="157"/>
    </location>
</feature>
<evidence type="ECO:0000256" key="1">
    <source>
        <dbReference type="SAM" id="Coils"/>
    </source>
</evidence>
<feature type="compositionally biased region" description="Basic residues" evidence="2">
    <location>
        <begin position="233"/>
        <end position="244"/>
    </location>
</feature>
<gene>
    <name evidence="3" type="ORF">PMAYCL1PPCAC_06630</name>
</gene>
<dbReference type="Proteomes" id="UP001328107">
    <property type="component" value="Unassembled WGS sequence"/>
</dbReference>
<comment type="caution">
    <text evidence="3">The sequence shown here is derived from an EMBL/GenBank/DDBJ whole genome shotgun (WGS) entry which is preliminary data.</text>
</comment>
<evidence type="ECO:0000313" key="4">
    <source>
        <dbReference type="Proteomes" id="UP001328107"/>
    </source>
</evidence>
<reference evidence="4" key="1">
    <citation type="submission" date="2022-10" db="EMBL/GenBank/DDBJ databases">
        <title>Genome assembly of Pristionchus species.</title>
        <authorList>
            <person name="Yoshida K."/>
            <person name="Sommer R.J."/>
        </authorList>
    </citation>
    <scope>NUCLEOTIDE SEQUENCE [LARGE SCALE GENOMIC DNA]</scope>
    <source>
        <strain evidence="4">RS5460</strain>
    </source>
</reference>
<proteinExistence type="predicted"/>
<feature type="region of interest" description="Disordered" evidence="2">
    <location>
        <begin position="194"/>
        <end position="244"/>
    </location>
</feature>
<dbReference type="EMBL" id="BTRK01000002">
    <property type="protein sequence ID" value="GMR36435.1"/>
    <property type="molecule type" value="Genomic_DNA"/>
</dbReference>
<name>A0AAN4ZG85_9BILA</name>
<keyword evidence="4" id="KW-1185">Reference proteome</keyword>